<dbReference type="Gene3D" id="2.30.250.10">
    <property type="entry name" value="Aminopeptidase i, Domain 2"/>
    <property type="match status" value="1"/>
</dbReference>
<dbReference type="InterPro" id="IPR023358">
    <property type="entry name" value="Peptidase_M18_dom2"/>
</dbReference>
<dbReference type="FunFam" id="2.30.250.10:FF:000004">
    <property type="entry name" value="Probable M18 family aminopeptidase 2"/>
    <property type="match status" value="1"/>
</dbReference>
<evidence type="ECO:0000256" key="9">
    <source>
        <dbReference type="ARBA" id="ARBA00023049"/>
    </source>
</evidence>
<dbReference type="Gene3D" id="3.40.630.10">
    <property type="entry name" value="Zn peptidases"/>
    <property type="match status" value="1"/>
</dbReference>
<evidence type="ECO:0000256" key="3">
    <source>
        <dbReference type="ARBA" id="ARBA00014897"/>
    </source>
</evidence>
<comment type="cofactor">
    <cofactor evidence="1 10 12">
        <name>Zn(2+)</name>
        <dbReference type="ChEBI" id="CHEBI:29105"/>
    </cofactor>
</comment>
<dbReference type="eggNOG" id="COG1362">
    <property type="taxonomic scope" value="Bacteria"/>
</dbReference>
<evidence type="ECO:0000256" key="11">
    <source>
        <dbReference type="RuleBase" id="RU004386"/>
    </source>
</evidence>
<sequence length="486" mass="51175">MATVSAGSGASKERAIDPSVATVSAGSGASKERAIDPSVNAAGSDSHDVNMSGGPRNQTKSSASAQGLCEFIDASPSPFHVCATVAARLNAAGYTELSEAQRWPSVPGRYFTVRAGSLVAWNSAGADGPFRIVGAHTDSPNLRVKQHPDRVVAGWRVVALEPYGGAWLNSWLDRDLGISGRLSVRAKDQSTGIAHRLIRIDEPILRVPQLAIHLAEDRKSLTLDPQRHLNAVWGVGETARSFVDYVAERAEVAPTDVLAADLMTHDLTPSTVIGASDNGIADLLSAPRLDNQASCYAGLEALLAWEQGAGYLPVLVLFDHEEVGSSSDHGAQSDLLGTVLERIVLAAGGTREDYLRRLPASLLASADMAHATHPNYPERHEPGHPIAVNAGPVLKVHPNLRYATDGRTAAAFALACRQAGVPLQRYEHRADLPCGSTIGPLTSARTGIPTVDVGAAQLAMHSARELMGAHDVAAYSAAMHAFLSPA</sequence>
<dbReference type="PATRIC" id="fig|487521.10.peg.651"/>
<feature type="binding site" evidence="10">
    <location>
        <position position="213"/>
    </location>
    <ligand>
        <name>Zn(2+)</name>
        <dbReference type="ChEBI" id="CHEBI:29105"/>
    </ligand>
</feature>
<protein>
    <recommendedName>
        <fullName evidence="3 10">Probable M18 family aminopeptidase 2</fullName>
        <ecNumber evidence="10">3.4.11.-</ecNumber>
    </recommendedName>
</protein>
<dbReference type="SUPFAM" id="SSF53187">
    <property type="entry name" value="Zn-dependent exopeptidases"/>
    <property type="match status" value="1"/>
</dbReference>
<dbReference type="InterPro" id="IPR022984">
    <property type="entry name" value="M18_aminopeptidase_2"/>
</dbReference>
<dbReference type="GO" id="GO:0006508">
    <property type="term" value="P:proteolysis"/>
    <property type="evidence" value="ECO:0007669"/>
    <property type="project" value="UniProtKB-UniRule"/>
</dbReference>
<organism evidence="14 15">
    <name type="scientific">Mycobacterium intracellulare (strain ATCC 13950 / DSM 43223 / JCM 6384 / NCTC 13025 / 3600)</name>
    <dbReference type="NCBI Taxonomy" id="487521"/>
    <lineage>
        <taxon>Bacteria</taxon>
        <taxon>Bacillati</taxon>
        <taxon>Actinomycetota</taxon>
        <taxon>Actinomycetes</taxon>
        <taxon>Mycobacteriales</taxon>
        <taxon>Mycobacteriaceae</taxon>
        <taxon>Mycobacterium</taxon>
        <taxon>Mycobacterium avium complex (MAC)</taxon>
    </lineage>
</organism>
<dbReference type="GO" id="GO:0005737">
    <property type="term" value="C:cytoplasm"/>
    <property type="evidence" value="ECO:0007669"/>
    <property type="project" value="UniProtKB-ARBA"/>
</dbReference>
<feature type="compositionally biased region" description="Low complexity" evidence="13">
    <location>
        <begin position="19"/>
        <end position="29"/>
    </location>
</feature>
<reference evidence="14 15" key="1">
    <citation type="journal article" date="2012" name="J. Bacteriol.">
        <title>Complete genome sequence of Mycobacterium intracellulare strain ATCC 13950T.</title>
        <authorList>
            <person name="Kim B.J."/>
            <person name="Choi B.S."/>
            <person name="Lim J.S."/>
            <person name="Choi I.Y."/>
            <person name="Lee J.H."/>
            <person name="Chun J."/>
            <person name="Kook Y.H."/>
            <person name="Kim B.J."/>
        </authorList>
    </citation>
    <scope>NUCLEOTIDE SEQUENCE [LARGE SCALE GENOMIC DNA]</scope>
    <source>
        <strain evidence="15">ATCC 13950 / DSM 43223 / JCM 6384 / NCTC 13025 / 3600</strain>
    </source>
</reference>
<keyword evidence="6 10" id="KW-0479">Metal-binding</keyword>
<dbReference type="AlphaFoldDB" id="H8IQ39"/>
<dbReference type="PRINTS" id="PR00932">
    <property type="entry name" value="AMINO1PTASE"/>
</dbReference>
<dbReference type="PANTHER" id="PTHR28570">
    <property type="entry name" value="ASPARTYL AMINOPEPTIDASE"/>
    <property type="match status" value="1"/>
</dbReference>
<name>H8IQ39_MYCIA</name>
<evidence type="ECO:0000313" key="15">
    <source>
        <dbReference type="Proteomes" id="UP000008004"/>
    </source>
</evidence>
<evidence type="ECO:0000256" key="4">
    <source>
        <dbReference type="ARBA" id="ARBA00022438"/>
    </source>
</evidence>
<dbReference type="Proteomes" id="UP000008004">
    <property type="component" value="Chromosome"/>
</dbReference>
<evidence type="ECO:0000256" key="1">
    <source>
        <dbReference type="ARBA" id="ARBA00001947"/>
    </source>
</evidence>
<dbReference type="GO" id="GO:0004177">
    <property type="term" value="F:aminopeptidase activity"/>
    <property type="evidence" value="ECO:0007669"/>
    <property type="project" value="UniProtKB-UniRule"/>
</dbReference>
<evidence type="ECO:0000256" key="5">
    <source>
        <dbReference type="ARBA" id="ARBA00022670"/>
    </source>
</evidence>
<dbReference type="InterPro" id="IPR001948">
    <property type="entry name" value="Peptidase_M18"/>
</dbReference>
<evidence type="ECO:0000256" key="8">
    <source>
        <dbReference type="ARBA" id="ARBA00022833"/>
    </source>
</evidence>
<accession>H8IQ39</accession>
<keyword evidence="5 10" id="KW-0645">Protease</keyword>
<evidence type="ECO:0000256" key="6">
    <source>
        <dbReference type="ARBA" id="ARBA00022723"/>
    </source>
</evidence>
<feature type="binding site" evidence="10">
    <location>
        <position position="461"/>
    </location>
    <ligand>
        <name>Zn(2+)</name>
        <dbReference type="ChEBI" id="CHEBI:29105"/>
    </ligand>
</feature>
<evidence type="ECO:0000256" key="2">
    <source>
        <dbReference type="ARBA" id="ARBA00008290"/>
    </source>
</evidence>
<keyword evidence="8 10" id="KW-0862">Zinc</keyword>
<dbReference type="HOGENOM" id="CLU_019532_2_0_11"/>
<dbReference type="CDD" id="cd05658">
    <property type="entry name" value="M18_DAP"/>
    <property type="match status" value="1"/>
</dbReference>
<dbReference type="KEGG" id="mia:OCU_06510"/>
<evidence type="ECO:0000256" key="13">
    <source>
        <dbReference type="SAM" id="MobiDB-lite"/>
    </source>
</evidence>
<dbReference type="Pfam" id="PF02127">
    <property type="entry name" value="Peptidase_M18"/>
    <property type="match status" value="1"/>
</dbReference>
<gene>
    <name evidence="10" type="primary">apeB</name>
    <name evidence="14" type="ordered locus">OCU_06510</name>
</gene>
<keyword evidence="4 10" id="KW-0031">Aminopeptidase</keyword>
<dbReference type="PANTHER" id="PTHR28570:SF3">
    <property type="entry name" value="ASPARTYL AMINOPEPTIDASE"/>
    <property type="match status" value="1"/>
</dbReference>
<dbReference type="HAMAP" id="MF_00467">
    <property type="entry name" value="Aminopeptidase_M18_2"/>
    <property type="match status" value="1"/>
</dbReference>
<feature type="region of interest" description="Disordered" evidence="13">
    <location>
        <begin position="1"/>
        <end position="61"/>
    </location>
</feature>
<dbReference type="NCBIfam" id="NF002759">
    <property type="entry name" value="PRK02813.1"/>
    <property type="match status" value="1"/>
</dbReference>
<comment type="similarity">
    <text evidence="2 10 11">Belongs to the peptidase M18 family.</text>
</comment>
<evidence type="ECO:0000256" key="12">
    <source>
        <dbReference type="RuleBase" id="RU004387"/>
    </source>
</evidence>
<feature type="binding site" evidence="10">
    <location>
        <position position="136"/>
    </location>
    <ligand>
        <name>Zn(2+)</name>
        <dbReference type="ChEBI" id="CHEBI:29105"/>
    </ligand>
</feature>
<dbReference type="EMBL" id="CP003322">
    <property type="protein sequence ID" value="AFC41871.1"/>
    <property type="molecule type" value="Genomic_DNA"/>
</dbReference>
<evidence type="ECO:0000256" key="7">
    <source>
        <dbReference type="ARBA" id="ARBA00022801"/>
    </source>
</evidence>
<dbReference type="EC" id="3.4.11.-" evidence="10"/>
<dbReference type="GO" id="GO:0008270">
    <property type="term" value="F:zinc ion binding"/>
    <property type="evidence" value="ECO:0007669"/>
    <property type="project" value="UniProtKB-UniRule"/>
</dbReference>
<dbReference type="SUPFAM" id="SSF101821">
    <property type="entry name" value="Aminopeptidase/glucanase lid domain"/>
    <property type="match status" value="1"/>
</dbReference>
<dbReference type="GO" id="GO:0008237">
    <property type="term" value="F:metallopeptidase activity"/>
    <property type="evidence" value="ECO:0007669"/>
    <property type="project" value="UniProtKB-UniRule"/>
</dbReference>
<evidence type="ECO:0000313" key="14">
    <source>
        <dbReference type="EMBL" id="AFC41871.1"/>
    </source>
</evidence>
<evidence type="ECO:0000256" key="10">
    <source>
        <dbReference type="HAMAP-Rule" id="MF_00467"/>
    </source>
</evidence>
<proteinExistence type="inferred from homology"/>
<keyword evidence="7 10" id="KW-0378">Hydrolase</keyword>
<keyword evidence="9 10" id="KW-0482">Metalloprotease</keyword>